<feature type="domain" description="DNA helicase DnaB-like N-terminal" evidence="4">
    <location>
        <begin position="2"/>
        <end position="58"/>
    </location>
</feature>
<reference evidence="5 6" key="1">
    <citation type="submission" date="2016-10" db="EMBL/GenBank/DDBJ databases">
        <authorList>
            <person name="de Groot N.N."/>
        </authorList>
    </citation>
    <scope>NUCLEOTIDE SEQUENCE [LARGE SCALE GENOMIC DNA]</scope>
    <source>
        <strain evidence="5 6">CGMCC 1.11156</strain>
    </source>
</reference>
<protein>
    <submittedName>
        <fullName evidence="5">DnaB-like helicase N terminal domain-containing protein</fullName>
    </submittedName>
</protein>
<dbReference type="InterPro" id="IPR016136">
    <property type="entry name" value="DNA_helicase_N/primase_C"/>
</dbReference>
<keyword evidence="2" id="KW-0238">DNA-binding</keyword>
<accession>A0A1I3LN67</accession>
<dbReference type="InterPro" id="IPR027417">
    <property type="entry name" value="P-loop_NTPase"/>
</dbReference>
<evidence type="ECO:0000313" key="6">
    <source>
        <dbReference type="Proteomes" id="UP000198649"/>
    </source>
</evidence>
<evidence type="ECO:0000259" key="4">
    <source>
        <dbReference type="Pfam" id="PF00772"/>
    </source>
</evidence>
<dbReference type="InterPro" id="IPR007693">
    <property type="entry name" value="DNA_helicase_DnaB-like_N"/>
</dbReference>
<feature type="compositionally biased region" description="Basic and acidic residues" evidence="3">
    <location>
        <begin position="475"/>
        <end position="484"/>
    </location>
</feature>
<sequence length="493" mass="54082">MAHPDTFPTVAKIVTGTDFYWPHHETLWRTVSHLHGAGQPTEAPAVIARLVDTGQLRPPLDGPLIYDLWSSAYDRPGIAEHYAHRVDQLARRRAAITLHERNLQKLRNPGPDTDVDEILNTTAAAFIQARDDLANPPTTTTWSPVDLEPVLAGEHLDPPPTMLRRTDGIALLYDGAVHTISGESESGKTWLTLIAAHQLLEDGKNVVFLDFEDRADRVIGRLMALGATPTQIRAHFAYIRPDRPLDDDGRAQLAPALAGVALVILDGVTEAMTTHGFDLNSNADSALFQAMLPRWLADHGPSVVMIDHVVKDKEKQDRFALGAQHKLAGIDGVAYIVKMIQPFARGKRGLAKVEIAKDRPGHVREHAFGRTIAEFTLDATISDVILTAHLMPPGENSGRTGDTFEPTHLMEKISRTVQLTPGLSRSALIEMVGGNKKALAAAFELLIARQYILAKTESRGRISHHHIKAYYQAEDTTHPAKDGALDDPEQEAS</sequence>
<keyword evidence="1" id="KW-0235">DNA replication</keyword>
<dbReference type="GO" id="GO:0003677">
    <property type="term" value="F:DNA binding"/>
    <property type="evidence" value="ECO:0007669"/>
    <property type="project" value="UniProtKB-KW"/>
</dbReference>
<dbReference type="GO" id="GO:0005524">
    <property type="term" value="F:ATP binding"/>
    <property type="evidence" value="ECO:0007669"/>
    <property type="project" value="InterPro"/>
</dbReference>
<name>A0A1I3LN67_9ACTN</name>
<dbReference type="GO" id="GO:0003678">
    <property type="term" value="F:DNA helicase activity"/>
    <property type="evidence" value="ECO:0007669"/>
    <property type="project" value="InterPro"/>
</dbReference>
<dbReference type="Proteomes" id="UP000198649">
    <property type="component" value="Unassembled WGS sequence"/>
</dbReference>
<dbReference type="SUPFAM" id="SSF52540">
    <property type="entry name" value="P-loop containing nucleoside triphosphate hydrolases"/>
    <property type="match status" value="1"/>
</dbReference>
<keyword evidence="5" id="KW-0347">Helicase</keyword>
<dbReference type="Pfam" id="PF13481">
    <property type="entry name" value="AAA_25"/>
    <property type="match status" value="1"/>
</dbReference>
<dbReference type="AlphaFoldDB" id="A0A1I3LN67"/>
<evidence type="ECO:0000256" key="3">
    <source>
        <dbReference type="SAM" id="MobiDB-lite"/>
    </source>
</evidence>
<organism evidence="5 6">
    <name type="scientific">Nocardioides psychrotolerans</name>
    <dbReference type="NCBI Taxonomy" id="1005945"/>
    <lineage>
        <taxon>Bacteria</taxon>
        <taxon>Bacillati</taxon>
        <taxon>Actinomycetota</taxon>
        <taxon>Actinomycetes</taxon>
        <taxon>Propionibacteriales</taxon>
        <taxon>Nocardioidaceae</taxon>
        <taxon>Nocardioides</taxon>
    </lineage>
</organism>
<keyword evidence="5" id="KW-0378">Hydrolase</keyword>
<proteinExistence type="predicted"/>
<evidence type="ECO:0000256" key="2">
    <source>
        <dbReference type="ARBA" id="ARBA00023125"/>
    </source>
</evidence>
<dbReference type="Gene3D" id="1.10.860.10">
    <property type="entry name" value="DNAb Helicase, Chain A"/>
    <property type="match status" value="1"/>
</dbReference>
<dbReference type="EMBL" id="FOQG01000014">
    <property type="protein sequence ID" value="SFI85990.1"/>
    <property type="molecule type" value="Genomic_DNA"/>
</dbReference>
<dbReference type="InterPro" id="IPR036185">
    <property type="entry name" value="DNA_heli_DnaB-like_N_sf"/>
</dbReference>
<keyword evidence="5" id="KW-0067">ATP-binding</keyword>
<keyword evidence="5" id="KW-0547">Nucleotide-binding</keyword>
<gene>
    <name evidence="5" type="ORF">SAMN05216561_11431</name>
</gene>
<dbReference type="SUPFAM" id="SSF48024">
    <property type="entry name" value="N-terminal domain of DnaB helicase"/>
    <property type="match status" value="1"/>
</dbReference>
<dbReference type="OrthoDB" id="3171622at2"/>
<dbReference type="Pfam" id="PF00772">
    <property type="entry name" value="DnaB"/>
    <property type="match status" value="1"/>
</dbReference>
<evidence type="ECO:0000313" key="5">
    <source>
        <dbReference type="EMBL" id="SFI85990.1"/>
    </source>
</evidence>
<keyword evidence="6" id="KW-1185">Reference proteome</keyword>
<dbReference type="GO" id="GO:0006260">
    <property type="term" value="P:DNA replication"/>
    <property type="evidence" value="ECO:0007669"/>
    <property type="project" value="UniProtKB-KW"/>
</dbReference>
<dbReference type="STRING" id="1005945.SAMN05216561_11431"/>
<feature type="region of interest" description="Disordered" evidence="3">
    <location>
        <begin position="473"/>
        <end position="493"/>
    </location>
</feature>
<evidence type="ECO:0000256" key="1">
    <source>
        <dbReference type="ARBA" id="ARBA00022705"/>
    </source>
</evidence>
<dbReference type="Gene3D" id="3.40.50.300">
    <property type="entry name" value="P-loop containing nucleotide triphosphate hydrolases"/>
    <property type="match status" value="1"/>
</dbReference>